<sequence length="90" mass="10710">MIRHCCCVKYYPLRKLPPFSYREKIIQIHQLYYYDLSLTSRTMHDLKHLKGGNFGIDAKRQTLYNIYYQKILSKGAVVQCDVSLLNSYKN</sequence>
<name>G2THF7_HEYCO</name>
<proteinExistence type="predicted"/>
<dbReference type="Proteomes" id="UP000009283">
    <property type="component" value="Chromosome"/>
</dbReference>
<dbReference type="EMBL" id="CP003056">
    <property type="protein sequence ID" value="AEP00296.1"/>
    <property type="molecule type" value="Genomic_DNA"/>
</dbReference>
<dbReference type="HOGENOM" id="CLU_2434670_0_0_9"/>
<evidence type="ECO:0000313" key="1">
    <source>
        <dbReference type="EMBL" id="AEP00296.1"/>
    </source>
</evidence>
<gene>
    <name evidence="1" type="ORF">Bcoa_1078</name>
</gene>
<reference evidence="1 2" key="1">
    <citation type="journal article" date="2011" name="Stand. Genomic Sci.">
        <title>Complete Genome Sequence of a thermotolerant sporogenic lactic acid bacterium, Bacillus coagulans strain 36D1.</title>
        <authorList>
            <person name="Rhee M.S."/>
            <person name="Moritz B.E."/>
            <person name="Xie G."/>
            <person name="Glavina Del Rio T."/>
            <person name="Dalin E."/>
            <person name="Tice H."/>
            <person name="Bruce D."/>
            <person name="Goodwin L."/>
            <person name="Chertkov O."/>
            <person name="Brettin T."/>
            <person name="Han C."/>
            <person name="Detter C."/>
            <person name="Pitluck S."/>
            <person name="Land M.L."/>
            <person name="Patel M."/>
            <person name="Ou M."/>
            <person name="Harbrucker R."/>
            <person name="Ingram L.O."/>
            <person name="Shanmugam K.T."/>
        </authorList>
    </citation>
    <scope>NUCLEOTIDE SEQUENCE [LARGE SCALE GENOMIC DNA]</scope>
    <source>
        <strain evidence="1 2">36D1</strain>
    </source>
</reference>
<dbReference type="KEGG" id="bag:Bcoa_1078"/>
<protein>
    <submittedName>
        <fullName evidence="1">Uncharacterized protein</fullName>
    </submittedName>
</protein>
<evidence type="ECO:0000313" key="2">
    <source>
        <dbReference type="Proteomes" id="UP000009283"/>
    </source>
</evidence>
<dbReference type="AlphaFoldDB" id="G2THF7"/>
<accession>G2THF7</accession>
<organism evidence="1 2">
    <name type="scientific">Heyndrickxia coagulans 36D1</name>
    <dbReference type="NCBI Taxonomy" id="345219"/>
    <lineage>
        <taxon>Bacteria</taxon>
        <taxon>Bacillati</taxon>
        <taxon>Bacillota</taxon>
        <taxon>Bacilli</taxon>
        <taxon>Bacillales</taxon>
        <taxon>Bacillaceae</taxon>
        <taxon>Heyndrickxia</taxon>
    </lineage>
</organism>